<dbReference type="GO" id="GO:0009277">
    <property type="term" value="C:fungal-type cell wall"/>
    <property type="evidence" value="ECO:0007669"/>
    <property type="project" value="TreeGrafter"/>
</dbReference>
<dbReference type="GO" id="GO:0031505">
    <property type="term" value="P:fungal-type cell wall organization"/>
    <property type="evidence" value="ECO:0007669"/>
    <property type="project" value="InterPro"/>
</dbReference>
<feature type="region of interest" description="Disordered" evidence="1">
    <location>
        <begin position="25"/>
        <end position="56"/>
    </location>
</feature>
<evidence type="ECO:0000313" key="3">
    <source>
        <dbReference type="Proteomes" id="UP000001610"/>
    </source>
</evidence>
<evidence type="ECO:0008006" key="4">
    <source>
        <dbReference type="Google" id="ProtNLM"/>
    </source>
</evidence>
<accession>G3JAQ5</accession>
<feature type="region of interest" description="Disordered" evidence="1">
    <location>
        <begin position="209"/>
        <end position="238"/>
    </location>
</feature>
<dbReference type="PANTHER" id="PTHR35523">
    <property type="entry name" value="CELL WALL PROTEIN SED1"/>
    <property type="match status" value="1"/>
</dbReference>
<protein>
    <recommendedName>
        <fullName evidence="4">Clock-controlled 6</fullName>
    </recommendedName>
</protein>
<dbReference type="RefSeq" id="XP_006668656.1">
    <property type="nucleotide sequence ID" value="XM_006668593.1"/>
</dbReference>
<dbReference type="AlphaFoldDB" id="G3JAQ5"/>
<dbReference type="KEGG" id="cmt:CCM_03442"/>
<dbReference type="EMBL" id="JH126400">
    <property type="protein sequence ID" value="EGX95170.1"/>
    <property type="molecule type" value="Genomic_DNA"/>
</dbReference>
<dbReference type="InterPro" id="IPR038843">
    <property type="entry name" value="Sed1/Spi1"/>
</dbReference>
<dbReference type="GeneID" id="18165468"/>
<dbReference type="PANTHER" id="PTHR35523:SF1">
    <property type="entry name" value="CELL WALL PROTEIN SED1"/>
    <property type="match status" value="1"/>
</dbReference>
<organism evidence="2 3">
    <name type="scientific">Cordyceps militaris (strain CM01)</name>
    <name type="common">Caterpillar fungus</name>
    <dbReference type="NCBI Taxonomy" id="983644"/>
    <lineage>
        <taxon>Eukaryota</taxon>
        <taxon>Fungi</taxon>
        <taxon>Dikarya</taxon>
        <taxon>Ascomycota</taxon>
        <taxon>Pezizomycotina</taxon>
        <taxon>Sordariomycetes</taxon>
        <taxon>Hypocreomycetidae</taxon>
        <taxon>Hypocreales</taxon>
        <taxon>Cordycipitaceae</taxon>
        <taxon>Cordyceps</taxon>
    </lineage>
</organism>
<dbReference type="GO" id="GO:0005199">
    <property type="term" value="F:structural constituent of cell wall"/>
    <property type="evidence" value="ECO:0007669"/>
    <property type="project" value="InterPro"/>
</dbReference>
<evidence type="ECO:0000313" key="2">
    <source>
        <dbReference type="EMBL" id="EGX95170.1"/>
    </source>
</evidence>
<keyword evidence="3" id="KW-1185">Reference proteome</keyword>
<dbReference type="InParanoid" id="G3JAQ5"/>
<dbReference type="eggNOG" id="ENOG502S7XK">
    <property type="taxonomic scope" value="Eukaryota"/>
</dbReference>
<proteinExistence type="predicted"/>
<gene>
    <name evidence="2" type="ORF">CCM_03442</name>
</gene>
<dbReference type="VEuPathDB" id="FungiDB:CCM_03442"/>
<reference evidence="2 3" key="1">
    <citation type="journal article" date="2011" name="Genome Biol.">
        <title>Genome sequence of the insect pathogenic fungus Cordyceps militaris, a valued traditional Chinese medicine.</title>
        <authorList>
            <person name="Zheng P."/>
            <person name="Xia Y."/>
            <person name="Xiao G."/>
            <person name="Xiong C."/>
            <person name="Hu X."/>
            <person name="Zhang S."/>
            <person name="Zheng H."/>
            <person name="Huang Y."/>
            <person name="Zhou Y."/>
            <person name="Wang S."/>
            <person name="Zhao G.P."/>
            <person name="Liu X."/>
            <person name="St Leger R.J."/>
            <person name="Wang C."/>
        </authorList>
    </citation>
    <scope>NUCLEOTIDE SEQUENCE [LARGE SCALE GENOMIC DNA]</scope>
    <source>
        <strain evidence="2 3">CM01</strain>
    </source>
</reference>
<dbReference type="Proteomes" id="UP000001610">
    <property type="component" value="Unassembled WGS sequence"/>
</dbReference>
<name>G3JAQ5_CORMM</name>
<sequence>MQTSVSKTSDSLQAFIFGTRMVSRAALKKQSPPLIRRSRSPPVAGSPPKEGQQSPWFRHSSFPLFAEKKTAERRIPRQSVVNKIRSFPRIVAWIGSCTPCPPPGLDIRLDSLSTSTRFPAQTTLKHKTVKMKFFVATAALIGAVAAHKNATGTGEVVWTTEIVTAYTTYCPAPTTVVVNNKTHTVTEATTLTITDCPCTISKPHTVTPGVPATSVPVKPTGTGAVPTGPSTNPTSPPQVGGAAAAVPFGAAALAALAML</sequence>
<dbReference type="OrthoDB" id="4094614at2759"/>
<evidence type="ECO:0000256" key="1">
    <source>
        <dbReference type="SAM" id="MobiDB-lite"/>
    </source>
</evidence>
<dbReference type="HOGENOM" id="CLU_1073686_0_0_1"/>